<feature type="region of interest" description="Disordered" evidence="1">
    <location>
        <begin position="47"/>
        <end position="72"/>
    </location>
</feature>
<dbReference type="Proteomes" id="UP000636709">
    <property type="component" value="Unassembled WGS sequence"/>
</dbReference>
<protein>
    <submittedName>
        <fullName evidence="2">Uncharacterized protein</fullName>
    </submittedName>
</protein>
<reference evidence="2" key="1">
    <citation type="submission" date="2020-07" db="EMBL/GenBank/DDBJ databases">
        <title>Genome sequence and genetic diversity analysis of an under-domesticated orphan crop, white fonio (Digitaria exilis).</title>
        <authorList>
            <person name="Bennetzen J.L."/>
            <person name="Chen S."/>
            <person name="Ma X."/>
            <person name="Wang X."/>
            <person name="Yssel A.E.J."/>
            <person name="Chaluvadi S.R."/>
            <person name="Johnson M."/>
            <person name="Gangashetty P."/>
            <person name="Hamidou F."/>
            <person name="Sanogo M.D."/>
            <person name="Zwaenepoel A."/>
            <person name="Wallace J."/>
            <person name="Van De Peer Y."/>
            <person name="Van Deynze A."/>
        </authorList>
    </citation>
    <scope>NUCLEOTIDE SEQUENCE</scope>
    <source>
        <tissue evidence="2">Leaves</tissue>
    </source>
</reference>
<accession>A0A835KU74</accession>
<dbReference type="EMBL" id="JACEFO010000208">
    <property type="protein sequence ID" value="KAF8776380.1"/>
    <property type="molecule type" value="Genomic_DNA"/>
</dbReference>
<gene>
    <name evidence="2" type="ORF">HU200_003614</name>
</gene>
<comment type="caution">
    <text evidence="2">The sequence shown here is derived from an EMBL/GenBank/DDBJ whole genome shotgun (WGS) entry which is preliminary data.</text>
</comment>
<keyword evidence="3" id="KW-1185">Reference proteome</keyword>
<name>A0A835KU74_9POAL</name>
<evidence type="ECO:0000313" key="3">
    <source>
        <dbReference type="Proteomes" id="UP000636709"/>
    </source>
</evidence>
<sequence>MAAKTARFVTEVAPAKVVSAMPRRRRKVVGLLDTIVEDEREQLMAAYGPSSSDHQAGFAAARSKRAPARERTGVSMRELSNHYFSDANGQQADGGYKLGHRRVVKI</sequence>
<dbReference type="PANTHER" id="PTHR35101:SF12">
    <property type="entry name" value="OS02G0162600 PROTEIN"/>
    <property type="match status" value="1"/>
</dbReference>
<proteinExistence type="predicted"/>
<dbReference type="OrthoDB" id="658897at2759"/>
<evidence type="ECO:0000256" key="1">
    <source>
        <dbReference type="SAM" id="MobiDB-lite"/>
    </source>
</evidence>
<dbReference type="AlphaFoldDB" id="A0A835KU74"/>
<evidence type="ECO:0000313" key="2">
    <source>
        <dbReference type="EMBL" id="KAF8776380.1"/>
    </source>
</evidence>
<organism evidence="2 3">
    <name type="scientific">Digitaria exilis</name>
    <dbReference type="NCBI Taxonomy" id="1010633"/>
    <lineage>
        <taxon>Eukaryota</taxon>
        <taxon>Viridiplantae</taxon>
        <taxon>Streptophyta</taxon>
        <taxon>Embryophyta</taxon>
        <taxon>Tracheophyta</taxon>
        <taxon>Spermatophyta</taxon>
        <taxon>Magnoliopsida</taxon>
        <taxon>Liliopsida</taxon>
        <taxon>Poales</taxon>
        <taxon>Poaceae</taxon>
        <taxon>PACMAD clade</taxon>
        <taxon>Panicoideae</taxon>
        <taxon>Panicodae</taxon>
        <taxon>Paniceae</taxon>
        <taxon>Anthephorinae</taxon>
        <taxon>Digitaria</taxon>
    </lineage>
</organism>
<dbReference type="PANTHER" id="PTHR35101">
    <property type="entry name" value="OS02G0162600 PROTEIN"/>
    <property type="match status" value="1"/>
</dbReference>